<dbReference type="PANTHER" id="PTHR24016">
    <property type="entry name" value="CONSERVED OLIGOMERIC GOLGI COMPLEX SUBUNIT 4"/>
    <property type="match status" value="1"/>
</dbReference>
<dbReference type="SMART" id="SM00762">
    <property type="entry name" value="Cog4"/>
    <property type="match status" value="1"/>
</dbReference>
<reference evidence="12" key="3">
    <citation type="submission" date="2025-08" db="UniProtKB">
        <authorList>
            <consortium name="Ensembl"/>
        </authorList>
    </citation>
    <scope>IDENTIFICATION</scope>
    <source>
        <strain evidence="12">HSOK</strain>
    </source>
</reference>
<proteinExistence type="inferred from homology"/>
<sequence length="742" mass="83611">MADIAPLAVKRCESSSLCSVSMDTISSLTELEDLEKVYQQLCEEEKGVEAELDRLVGQEAAIHKKMQALQRMGPSLQLIGSDASQLSGMITFTCSLAENVSQKVRQLDLAKTRLYNVIQRADDILDLKFCTDGVQTALRNEDYEQAAAHIHRYLSLDQSVIELSRQGEESSAVDASLVLLQEAEQKLKVIVAKKLDEAVAAVDLAQVERFFKIFPLLGLHQQGLARFGQYLCSQLASKAEENLLLATGGDLGEKRALLIFADTLTLLLEGIARVIETHQPIVETYYGPGHLYTLITHLQEECDRQAQKIVDKFMQQREYLNKFQVVQSSMMKSMPGESIEPRELDPVLAEVTLMNARAELYLRFLRRRVMADFEVGDPQSITQEHQQSVEKLLKHCSLSRAMQELIGYYIPMEEYYMRESVNKAVSMDTYEKGQLTSSMVDDCFYIVKKCISRALSSSNIDCLCAMINHANSVLESDFREVLYNKLRQGFPATTLQDIQRGVSSAVSLMQSSLQQGKFNTLGIESTENAKAAFLVTLNNVEVCSENITTLKRNLENDCSKLFSQGAGSGEQAKIESCLSDLVSTSTKFKDLLQEEFNDYEANDPWVQQLIVNLEQLMGEFKAALSPVIYDTMTSLMTSLIAIEMEKTVLKCSFSRLGGLQFDKELRSLVAYLTTVTTWTIRDKFARLTQMATILNLERVTEILDYWGPNSGPLTWRLTPAEVRRVLALRIDFRSEDIKRLRL</sequence>
<protein>
    <recommendedName>
        <fullName evidence="4">Conserved oligomeric Golgi complex subunit 4</fullName>
    </recommendedName>
    <alternativeName>
        <fullName evidence="10">Component of oligomeric Golgi complex 4</fullName>
    </alternativeName>
</protein>
<evidence type="ECO:0000256" key="2">
    <source>
        <dbReference type="ARBA" id="ARBA00004514"/>
    </source>
</evidence>
<keyword evidence="7" id="KW-0653">Protein transport</keyword>
<dbReference type="Pfam" id="PF08318">
    <property type="entry name" value="COG4_m"/>
    <property type="match status" value="1"/>
</dbReference>
<dbReference type="PANTHER" id="PTHR24016:SF0">
    <property type="entry name" value="CONSERVED OLIGOMERIC GOLGI COMPLEX SUBUNIT 4"/>
    <property type="match status" value="1"/>
</dbReference>
<feature type="domain" description="COG4 transport protein middle alpha-helical bundle" evidence="11">
    <location>
        <begin position="180"/>
        <end position="487"/>
    </location>
</feature>
<comment type="subcellular location">
    <subcellularLocation>
        <location evidence="2">Cytoplasm</location>
        <location evidence="2">Cytosol</location>
    </subcellularLocation>
    <subcellularLocation>
        <location evidence="1">Golgi apparatus membrane</location>
        <topology evidence="1">Peripheral membrane protein</topology>
        <orientation evidence="1">Cytoplasmic side</orientation>
    </subcellularLocation>
</comment>
<dbReference type="FunFam" id="1.20.58.1970:FF:000001">
    <property type="entry name" value="Conserved oligomeric Golgi complex subunit 4"/>
    <property type="match status" value="1"/>
</dbReference>
<dbReference type="Proteomes" id="UP000265200">
    <property type="component" value="Chromosome 3"/>
</dbReference>
<reference evidence="12 13" key="2">
    <citation type="submission" date="2017-04" db="EMBL/GenBank/DDBJ databases">
        <title>CpG methylation of centromeres and impact of large insertions on vertebrate speciation.</title>
        <authorList>
            <person name="Ichikawa K."/>
            <person name="Yoshimura J."/>
            <person name="Morishita S."/>
        </authorList>
    </citation>
    <scope>NUCLEOTIDE SEQUENCE</scope>
    <source>
        <strain evidence="12 13">HSOK</strain>
    </source>
</reference>
<dbReference type="GO" id="GO:0000139">
    <property type="term" value="C:Golgi membrane"/>
    <property type="evidence" value="ECO:0007669"/>
    <property type="project" value="UniProtKB-SubCell"/>
</dbReference>
<evidence type="ECO:0000256" key="4">
    <source>
        <dbReference type="ARBA" id="ARBA00020975"/>
    </source>
</evidence>
<dbReference type="Ensembl" id="ENSORLT00015007743.1">
    <property type="protein sequence ID" value="ENSORLP00015004348.1"/>
    <property type="gene ID" value="ENSORLG00015005129.1"/>
</dbReference>
<dbReference type="GO" id="GO:0015031">
    <property type="term" value="P:protein transport"/>
    <property type="evidence" value="ECO:0007669"/>
    <property type="project" value="UniProtKB-KW"/>
</dbReference>
<evidence type="ECO:0000256" key="3">
    <source>
        <dbReference type="ARBA" id="ARBA00009215"/>
    </source>
</evidence>
<dbReference type="Pfam" id="PF20663">
    <property type="entry name" value="COG4_N"/>
    <property type="match status" value="1"/>
</dbReference>
<dbReference type="AlphaFoldDB" id="A0A3P9H9W4"/>
<dbReference type="Pfam" id="PF20662">
    <property type="entry name" value="COG4_C"/>
    <property type="match status" value="1"/>
</dbReference>
<evidence type="ECO:0000256" key="8">
    <source>
        <dbReference type="ARBA" id="ARBA00023034"/>
    </source>
</evidence>
<dbReference type="InterPro" id="IPR048682">
    <property type="entry name" value="COG4"/>
</dbReference>
<name>A0A3P9H9W4_ORYLA</name>
<evidence type="ECO:0000256" key="7">
    <source>
        <dbReference type="ARBA" id="ARBA00022927"/>
    </source>
</evidence>
<dbReference type="Gene3D" id="1.20.58.1970">
    <property type="match status" value="1"/>
</dbReference>
<dbReference type="InterPro" id="IPR048684">
    <property type="entry name" value="COG4_C"/>
</dbReference>
<dbReference type="InterPro" id="IPR048680">
    <property type="entry name" value="COG4_N"/>
</dbReference>
<evidence type="ECO:0000256" key="6">
    <source>
        <dbReference type="ARBA" id="ARBA00022490"/>
    </source>
</evidence>
<evidence type="ECO:0000259" key="11">
    <source>
        <dbReference type="SMART" id="SM00762"/>
    </source>
</evidence>
<comment type="similarity">
    <text evidence="3">Belongs to the COG4 family.</text>
</comment>
<keyword evidence="9" id="KW-0472">Membrane</keyword>
<reference key="1">
    <citation type="journal article" date="2007" name="Nature">
        <title>The medaka draft genome and insights into vertebrate genome evolution.</title>
        <authorList>
            <person name="Kasahara M."/>
            <person name="Naruse K."/>
            <person name="Sasaki S."/>
            <person name="Nakatani Y."/>
            <person name="Qu W."/>
            <person name="Ahsan B."/>
            <person name="Yamada T."/>
            <person name="Nagayasu Y."/>
            <person name="Doi K."/>
            <person name="Kasai Y."/>
            <person name="Jindo T."/>
            <person name="Kobayashi D."/>
            <person name="Shimada A."/>
            <person name="Toyoda A."/>
            <person name="Kuroki Y."/>
            <person name="Fujiyama A."/>
            <person name="Sasaki T."/>
            <person name="Shimizu A."/>
            <person name="Asakawa S."/>
            <person name="Shimizu N."/>
            <person name="Hashimoto S."/>
            <person name="Yang J."/>
            <person name="Lee Y."/>
            <person name="Matsushima K."/>
            <person name="Sugano S."/>
            <person name="Sakaizumi M."/>
            <person name="Narita T."/>
            <person name="Ohishi K."/>
            <person name="Haga S."/>
            <person name="Ohta F."/>
            <person name="Nomoto H."/>
            <person name="Nogata K."/>
            <person name="Morishita T."/>
            <person name="Endo T."/>
            <person name="Shin-I T."/>
            <person name="Takeda H."/>
            <person name="Morishita S."/>
            <person name="Kohara Y."/>
        </authorList>
    </citation>
    <scope>NUCLEOTIDE SEQUENCE [LARGE SCALE GENOMIC DNA]</scope>
    <source>
        <strain>Hd-rR</strain>
    </source>
</reference>
<evidence type="ECO:0000256" key="10">
    <source>
        <dbReference type="ARBA" id="ARBA00031340"/>
    </source>
</evidence>
<reference evidence="12" key="4">
    <citation type="submission" date="2025-09" db="UniProtKB">
        <authorList>
            <consortium name="Ensembl"/>
        </authorList>
    </citation>
    <scope>IDENTIFICATION</scope>
    <source>
        <strain evidence="12">HSOK</strain>
    </source>
</reference>
<evidence type="ECO:0000256" key="1">
    <source>
        <dbReference type="ARBA" id="ARBA00004255"/>
    </source>
</evidence>
<dbReference type="InterPro" id="IPR013167">
    <property type="entry name" value="COG4_M"/>
</dbReference>
<keyword evidence="5" id="KW-0813">Transport</keyword>
<evidence type="ECO:0000256" key="5">
    <source>
        <dbReference type="ARBA" id="ARBA00022448"/>
    </source>
</evidence>
<accession>A0A3P9H9W4</accession>
<dbReference type="FunFam" id="1.10.287.1060:FF:000002">
    <property type="entry name" value="Conserved oligomeric Golgi complex subunit 4"/>
    <property type="match status" value="1"/>
</dbReference>
<keyword evidence="6" id="KW-0963">Cytoplasm</keyword>
<dbReference type="GO" id="GO:0005829">
    <property type="term" value="C:cytosol"/>
    <property type="evidence" value="ECO:0007669"/>
    <property type="project" value="UniProtKB-SubCell"/>
</dbReference>
<organism evidence="12 13">
    <name type="scientific">Oryzias latipes</name>
    <name type="common">Japanese rice fish</name>
    <name type="synonym">Japanese killifish</name>
    <dbReference type="NCBI Taxonomy" id="8090"/>
    <lineage>
        <taxon>Eukaryota</taxon>
        <taxon>Metazoa</taxon>
        <taxon>Chordata</taxon>
        <taxon>Craniata</taxon>
        <taxon>Vertebrata</taxon>
        <taxon>Euteleostomi</taxon>
        <taxon>Actinopterygii</taxon>
        <taxon>Neopterygii</taxon>
        <taxon>Teleostei</taxon>
        <taxon>Neoteleostei</taxon>
        <taxon>Acanthomorphata</taxon>
        <taxon>Ovalentaria</taxon>
        <taxon>Atherinomorphae</taxon>
        <taxon>Beloniformes</taxon>
        <taxon>Adrianichthyidae</taxon>
        <taxon>Oryziinae</taxon>
        <taxon>Oryzias</taxon>
    </lineage>
</organism>
<evidence type="ECO:0000313" key="12">
    <source>
        <dbReference type="Ensembl" id="ENSORLP00015004348.1"/>
    </source>
</evidence>
<evidence type="ECO:0000256" key="9">
    <source>
        <dbReference type="ARBA" id="ARBA00023136"/>
    </source>
</evidence>
<evidence type="ECO:0000313" key="13">
    <source>
        <dbReference type="Proteomes" id="UP000265200"/>
    </source>
</evidence>
<keyword evidence="8" id="KW-0333">Golgi apparatus</keyword>